<dbReference type="AlphaFoldDB" id="A0A1N7G0R6"/>
<dbReference type="NCBIfam" id="NF040570">
    <property type="entry name" value="guided_TnpB"/>
    <property type="match status" value="1"/>
</dbReference>
<feature type="domain" description="Probable transposase IS891/IS1136/IS1341" evidence="7">
    <location>
        <begin position="189"/>
        <end position="293"/>
    </location>
</feature>
<evidence type="ECO:0000256" key="2">
    <source>
        <dbReference type="ARBA" id="ARBA00011044"/>
    </source>
</evidence>
<dbReference type="InterPro" id="IPR051399">
    <property type="entry name" value="RNA-guided_DNA_endo/Transpos"/>
</dbReference>
<evidence type="ECO:0000256" key="3">
    <source>
        <dbReference type="ARBA" id="ARBA00022578"/>
    </source>
</evidence>
<comment type="similarity">
    <text evidence="1">In the C-terminal section; belongs to the transposase 35 family.</text>
</comment>
<geneLocation type="plasmid" evidence="9">
    <name>unnamed2</name>
</geneLocation>
<reference evidence="10 11" key="2">
    <citation type="submission" date="2017-01" db="EMBL/GenBank/DDBJ databases">
        <authorList>
            <person name="Mah S.A."/>
            <person name="Swanson W.J."/>
            <person name="Moy G.W."/>
            <person name="Vacquier V.D."/>
        </authorList>
    </citation>
    <scope>NUCLEOTIDE SEQUENCE [LARGE SCALE GENOMIC DNA]</scope>
    <source>
        <strain evidence="10 11">CGMCC 1.8909</strain>
    </source>
</reference>
<dbReference type="InterPro" id="IPR010095">
    <property type="entry name" value="Cas12f1-like_TNB"/>
</dbReference>
<reference evidence="9 12" key="1">
    <citation type="submission" date="2017-01" db="EMBL/GenBank/DDBJ databases">
        <title>Complete genome sequence of Haloterrigena daqingensis type strain (JX313T).</title>
        <authorList>
            <person name="Shuang W."/>
        </authorList>
    </citation>
    <scope>NUCLEOTIDE SEQUENCE [LARGE SCALE GENOMIC DNA]</scope>
    <source>
        <strain evidence="12">JX313</strain>
        <strain evidence="9">JX313T</strain>
        <plasmid evidence="12">Plasmid unnamed2</plasmid>
        <plasmid evidence="9">unnamed2</plasmid>
    </source>
</reference>
<evidence type="ECO:0000256" key="1">
    <source>
        <dbReference type="ARBA" id="ARBA00008761"/>
    </source>
</evidence>
<evidence type="ECO:0000313" key="12">
    <source>
        <dbReference type="Proteomes" id="UP000187321"/>
    </source>
</evidence>
<name>A0A1N7G0R6_9EURY</name>
<dbReference type="PANTHER" id="PTHR30405">
    <property type="entry name" value="TRANSPOSASE"/>
    <property type="match status" value="1"/>
</dbReference>
<evidence type="ECO:0000313" key="9">
    <source>
        <dbReference type="EMBL" id="APX98606.1"/>
    </source>
</evidence>
<proteinExistence type="inferred from homology"/>
<keyword evidence="5" id="KW-0233">DNA recombination</keyword>
<evidence type="ECO:0000256" key="5">
    <source>
        <dbReference type="ARBA" id="ARBA00023172"/>
    </source>
</evidence>
<dbReference type="EMBL" id="FTNP01000008">
    <property type="protein sequence ID" value="SIS06036.1"/>
    <property type="molecule type" value="Genomic_DNA"/>
</dbReference>
<dbReference type="NCBIfam" id="TIGR01766">
    <property type="entry name" value="IS200/IS605 family accessory protein TnpB-like domain"/>
    <property type="match status" value="1"/>
</dbReference>
<evidence type="ECO:0000259" key="7">
    <source>
        <dbReference type="Pfam" id="PF01385"/>
    </source>
</evidence>
<comment type="similarity">
    <text evidence="2">In the N-terminal section; belongs to the transposase 2 family.</text>
</comment>
<evidence type="ECO:0000256" key="6">
    <source>
        <dbReference type="SAM" id="MobiDB-lite"/>
    </source>
</evidence>
<evidence type="ECO:0000256" key="4">
    <source>
        <dbReference type="ARBA" id="ARBA00023125"/>
    </source>
</evidence>
<dbReference type="Proteomes" id="UP000187321">
    <property type="component" value="Plasmid unnamed2"/>
</dbReference>
<dbReference type="GO" id="GO:0003677">
    <property type="term" value="F:DNA binding"/>
    <property type="evidence" value="ECO:0007669"/>
    <property type="project" value="UniProtKB-KW"/>
</dbReference>
<dbReference type="PANTHER" id="PTHR30405:SF26">
    <property type="entry name" value="TRANSPOSASE, PROBABLY IS605-TNPB FAMILY"/>
    <property type="match status" value="1"/>
</dbReference>
<evidence type="ECO:0000313" key="11">
    <source>
        <dbReference type="Proteomes" id="UP000185687"/>
    </source>
</evidence>
<evidence type="ECO:0000313" key="10">
    <source>
        <dbReference type="EMBL" id="SIS06036.1"/>
    </source>
</evidence>
<dbReference type="GO" id="GO:0006310">
    <property type="term" value="P:DNA recombination"/>
    <property type="evidence" value="ECO:0007669"/>
    <property type="project" value="UniProtKB-KW"/>
</dbReference>
<dbReference type="Pfam" id="PF01385">
    <property type="entry name" value="OrfB_IS605"/>
    <property type="match status" value="1"/>
</dbReference>
<keyword evidence="11" id="KW-1185">Reference proteome</keyword>
<dbReference type="InterPro" id="IPR001959">
    <property type="entry name" value="Transposase"/>
</dbReference>
<dbReference type="Proteomes" id="UP000185687">
    <property type="component" value="Unassembled WGS sequence"/>
</dbReference>
<keyword evidence="3" id="KW-0815">Transposition</keyword>
<keyword evidence="9" id="KW-0614">Plasmid</keyword>
<protein>
    <submittedName>
        <fullName evidence="9 10">Transposase</fullName>
    </submittedName>
</protein>
<feature type="region of interest" description="Disordered" evidence="6">
    <location>
        <begin position="383"/>
        <end position="412"/>
    </location>
</feature>
<dbReference type="Pfam" id="PF07282">
    <property type="entry name" value="Cas12f1-like_TNB"/>
    <property type="match status" value="1"/>
</dbReference>
<organism evidence="10 11">
    <name type="scientific">Natronorubrum daqingense</name>
    <dbReference type="NCBI Taxonomy" id="588898"/>
    <lineage>
        <taxon>Archaea</taxon>
        <taxon>Methanobacteriati</taxon>
        <taxon>Methanobacteriota</taxon>
        <taxon>Stenosarchaea group</taxon>
        <taxon>Halobacteria</taxon>
        <taxon>Halobacteriales</taxon>
        <taxon>Natrialbaceae</taxon>
        <taxon>Natronorubrum</taxon>
    </lineage>
</organism>
<dbReference type="EMBL" id="CP019329">
    <property type="protein sequence ID" value="APX98606.1"/>
    <property type="molecule type" value="Genomic_DNA"/>
</dbReference>
<sequence>MWHVELKRTARVKLAIPDDRRDDLKRTMLTFREVAQRFADRGWERDEDGYVITSRTRLQSLVYKQVREDTGLHSDLCIGAVNLAADSLRSAVERMKAGKNVGKPTFTVPTATYNTGAVSYFTDGDGTGYCTLAAYGGRVRAEFVYPPDEDCPQRQYLGGDEWEPKGATLHYERDDGEYYLHVTVERDEPETELGEAENGTVLGVDLGVENIAVTSAGAFYSGGLFNHRRDEYERIRGSLQQTGTESAHRTIEKMGDRERRWNTDVLHRISKAIVQEAITHDCSHIAFEDLTDIRDRMPGAKKFHGWAFRQLYEYVEYKAAEFGIATTQVDPAYTSQRCSKCGTTLRENRTSQAAFCCQKCGYEVHADYNAAKNVATKLLRSGQKSPAGGATNQLALKSGTLNGNGDFTPASS</sequence>
<dbReference type="KEGG" id="hda:BB347_18080"/>
<dbReference type="GO" id="GO:0032196">
    <property type="term" value="P:transposition"/>
    <property type="evidence" value="ECO:0007669"/>
    <property type="project" value="UniProtKB-KW"/>
</dbReference>
<gene>
    <name evidence="9" type="ORF">BB347_18080</name>
    <name evidence="10" type="ORF">SAMN05421809_3631</name>
</gene>
<feature type="domain" description="Cas12f1-like TNB" evidence="8">
    <location>
        <begin position="308"/>
        <end position="374"/>
    </location>
</feature>
<accession>A0A1N7G0R6</accession>
<evidence type="ECO:0000259" key="8">
    <source>
        <dbReference type="Pfam" id="PF07282"/>
    </source>
</evidence>
<feature type="compositionally biased region" description="Polar residues" evidence="6">
    <location>
        <begin position="390"/>
        <end position="412"/>
    </location>
</feature>
<keyword evidence="4" id="KW-0238">DNA-binding</keyword>